<dbReference type="PANTHER" id="PTHR47990">
    <property type="entry name" value="2-OXOGLUTARATE (2OG) AND FE(II)-DEPENDENT OXYGENASE SUPERFAMILY PROTEIN-RELATED"/>
    <property type="match status" value="1"/>
</dbReference>
<dbReference type="InterPro" id="IPR027443">
    <property type="entry name" value="IPNS-like_sf"/>
</dbReference>
<dbReference type="Pfam" id="PF03171">
    <property type="entry name" value="2OG-FeII_Oxy"/>
    <property type="match status" value="1"/>
</dbReference>
<evidence type="ECO:0000256" key="2">
    <source>
        <dbReference type="ARBA" id="ARBA00023194"/>
    </source>
</evidence>
<keyword evidence="3" id="KW-0408">Iron</keyword>
<evidence type="ECO:0000313" key="5">
    <source>
        <dbReference type="EMBL" id="GAA3203710.1"/>
    </source>
</evidence>
<dbReference type="InterPro" id="IPR044861">
    <property type="entry name" value="IPNS-like_FE2OG_OXY"/>
</dbReference>
<dbReference type="InterPro" id="IPR050231">
    <property type="entry name" value="Iron_ascorbate_oxido_reductase"/>
</dbReference>
<dbReference type="Pfam" id="PF14226">
    <property type="entry name" value="DIOX_N"/>
    <property type="match status" value="1"/>
</dbReference>
<comment type="similarity">
    <text evidence="3">Belongs to the iron/ascorbate-dependent oxidoreductase family.</text>
</comment>
<dbReference type="InterPro" id="IPR005123">
    <property type="entry name" value="Oxoglu/Fe-dep_dioxygenase_dom"/>
</dbReference>
<keyword evidence="6" id="KW-1185">Reference proteome</keyword>
<reference evidence="6" key="1">
    <citation type="journal article" date="2019" name="Int. J. Syst. Evol. Microbiol.">
        <title>The Global Catalogue of Microorganisms (GCM) 10K type strain sequencing project: providing services to taxonomists for standard genome sequencing and annotation.</title>
        <authorList>
            <consortium name="The Broad Institute Genomics Platform"/>
            <consortium name="The Broad Institute Genome Sequencing Center for Infectious Disease"/>
            <person name="Wu L."/>
            <person name="Ma J."/>
        </authorList>
    </citation>
    <scope>NUCLEOTIDE SEQUENCE [LARGE SCALE GENOMIC DNA]</scope>
    <source>
        <strain evidence="6">JCM 9377</strain>
    </source>
</reference>
<comment type="pathway">
    <text evidence="1">Antibiotic biosynthesis.</text>
</comment>
<evidence type="ECO:0000256" key="3">
    <source>
        <dbReference type="RuleBase" id="RU003682"/>
    </source>
</evidence>
<dbReference type="InterPro" id="IPR026992">
    <property type="entry name" value="DIOX_N"/>
</dbReference>
<dbReference type="RefSeq" id="WP_344824578.1">
    <property type="nucleotide sequence ID" value="NZ_BAAAUV010000004.1"/>
</dbReference>
<proteinExistence type="inferred from homology"/>
<accession>A0ABP6Q425</accession>
<keyword evidence="3" id="KW-0560">Oxidoreductase</keyword>
<gene>
    <name evidence="5" type="ORF">GCM10010468_17900</name>
</gene>
<protein>
    <submittedName>
        <fullName evidence="5">2OG-Fe(II) oxygenase family protein</fullName>
    </submittedName>
</protein>
<evidence type="ECO:0000313" key="6">
    <source>
        <dbReference type="Proteomes" id="UP001501237"/>
    </source>
</evidence>
<dbReference type="Gene3D" id="2.60.120.330">
    <property type="entry name" value="B-lactam Antibiotic, Isopenicillin N Synthase, Chain"/>
    <property type="match status" value="1"/>
</dbReference>
<dbReference type="EMBL" id="BAAAUV010000004">
    <property type="protein sequence ID" value="GAA3203710.1"/>
    <property type="molecule type" value="Genomic_DNA"/>
</dbReference>
<organism evidence="5 6">
    <name type="scientific">Actinocorallia longicatena</name>
    <dbReference type="NCBI Taxonomy" id="111803"/>
    <lineage>
        <taxon>Bacteria</taxon>
        <taxon>Bacillati</taxon>
        <taxon>Actinomycetota</taxon>
        <taxon>Actinomycetes</taxon>
        <taxon>Streptosporangiales</taxon>
        <taxon>Thermomonosporaceae</taxon>
        <taxon>Actinocorallia</taxon>
    </lineage>
</organism>
<name>A0ABP6Q425_9ACTN</name>
<comment type="caution">
    <text evidence="5">The sequence shown here is derived from an EMBL/GenBank/DDBJ whole genome shotgun (WGS) entry which is preliminary data.</text>
</comment>
<dbReference type="PROSITE" id="PS51471">
    <property type="entry name" value="FE2OG_OXY"/>
    <property type="match status" value="1"/>
</dbReference>
<dbReference type="SUPFAM" id="SSF51197">
    <property type="entry name" value="Clavaminate synthase-like"/>
    <property type="match status" value="1"/>
</dbReference>
<feature type="domain" description="Fe2OG dioxygenase" evidence="4">
    <location>
        <begin position="166"/>
        <end position="286"/>
    </location>
</feature>
<evidence type="ECO:0000259" key="4">
    <source>
        <dbReference type="PROSITE" id="PS51471"/>
    </source>
</evidence>
<evidence type="ECO:0000256" key="1">
    <source>
        <dbReference type="ARBA" id="ARBA00004792"/>
    </source>
</evidence>
<keyword evidence="3" id="KW-0479">Metal-binding</keyword>
<sequence>MPDPRTFSLPETVHGTATDRALGRAMLDAWRRDGYFLLALDARRASTVTNALTASRSFFGLPAASKRMYVNDLTYSGYAASGEEVTAGKVDHCEVFTVCRDFPLDHPRVLDRLPCHGPVPWPGRHYRRAVRTLMGDLGGLGDTVLALLALGLGHAPAALTGHAADGWHHLRALRYPSTARESGNGLGVHTDYGMLVLTVQDEAGGLYVRPPVEGEHRGRNWLPEESTAGVYEDRGPWHPVVPVPGTVTAFPGDILQFLTGGSLVSTPHQAKLTARERYSIAYFHEPSFDAELRPLDGGEPLHYGTHFTNMFLRCYPDRPATRRILREGLVPRPAAPLPA</sequence>
<dbReference type="Proteomes" id="UP001501237">
    <property type="component" value="Unassembled WGS sequence"/>
</dbReference>
<keyword evidence="2" id="KW-0045">Antibiotic biosynthesis</keyword>